<dbReference type="Proteomes" id="UP000260758">
    <property type="component" value="Unassembled WGS sequence"/>
</dbReference>
<reference evidence="1 2" key="1">
    <citation type="submission" date="2018-08" db="EMBL/GenBank/DDBJ databases">
        <title>A genome reference for cultivated species of the human gut microbiota.</title>
        <authorList>
            <person name="Zou Y."/>
            <person name="Xue W."/>
            <person name="Luo G."/>
        </authorList>
    </citation>
    <scope>NUCLEOTIDE SEQUENCE [LARGE SCALE GENOMIC DNA]</scope>
    <source>
        <strain evidence="1 2">OM07-13</strain>
    </source>
</reference>
<organism evidence="1 2">
    <name type="scientific">Agathobacter rectalis</name>
    <dbReference type="NCBI Taxonomy" id="39491"/>
    <lineage>
        <taxon>Bacteria</taxon>
        <taxon>Bacillati</taxon>
        <taxon>Bacillota</taxon>
        <taxon>Clostridia</taxon>
        <taxon>Lachnospirales</taxon>
        <taxon>Lachnospiraceae</taxon>
        <taxon>Agathobacter</taxon>
    </lineage>
</organism>
<accession>A0A3E4YL03</accession>
<evidence type="ECO:0000313" key="2">
    <source>
        <dbReference type="Proteomes" id="UP000260758"/>
    </source>
</evidence>
<comment type="caution">
    <text evidence="1">The sequence shown here is derived from an EMBL/GenBank/DDBJ whole genome shotgun (WGS) entry which is preliminary data.</text>
</comment>
<name>A0A3E4YL03_9FIRM</name>
<evidence type="ECO:0000313" key="1">
    <source>
        <dbReference type="EMBL" id="RGM75446.1"/>
    </source>
</evidence>
<proteinExistence type="predicted"/>
<dbReference type="AlphaFoldDB" id="A0A3E4YL03"/>
<dbReference type="RefSeq" id="WP_117718204.1">
    <property type="nucleotide sequence ID" value="NZ_QSTP01000001.1"/>
</dbReference>
<gene>
    <name evidence="1" type="ORF">DXB99_02680</name>
</gene>
<dbReference type="EMBL" id="QSTP01000001">
    <property type="protein sequence ID" value="RGM75446.1"/>
    <property type="molecule type" value="Genomic_DNA"/>
</dbReference>
<sequence length="100" mass="11712">MLKGKLYLNNQECEGNYDFINVAGTYMTQGFAEKFGDEAKEIVSKALWMIDEKYSNTADYLQTFVYELGDNKEDKIRFWMILDEYKTGIHIVTALLPEEY</sequence>
<protein>
    <submittedName>
        <fullName evidence="1">Uncharacterized protein</fullName>
    </submittedName>
</protein>